<organism evidence="2 3">
    <name type="scientific">Candidatus Desulfovibrio intestinavium</name>
    <dbReference type="NCBI Taxonomy" id="2838534"/>
    <lineage>
        <taxon>Bacteria</taxon>
        <taxon>Pseudomonadati</taxon>
        <taxon>Thermodesulfobacteriota</taxon>
        <taxon>Desulfovibrionia</taxon>
        <taxon>Desulfovibrionales</taxon>
        <taxon>Desulfovibrionaceae</taxon>
        <taxon>Desulfovibrio</taxon>
    </lineage>
</organism>
<keyword evidence="1" id="KW-1133">Transmembrane helix</keyword>
<evidence type="ECO:0000313" key="3">
    <source>
        <dbReference type="Proteomes" id="UP000823821"/>
    </source>
</evidence>
<accession>A0A9D2KSJ7</accession>
<feature type="transmembrane region" description="Helical" evidence="1">
    <location>
        <begin position="74"/>
        <end position="96"/>
    </location>
</feature>
<proteinExistence type="predicted"/>
<gene>
    <name evidence="2" type="ORF">H9784_10450</name>
</gene>
<sequence>MVVMTGRFASGPFPPFPAGLSPAGTNRRGKEHAMKKILCNPRNLLVLFVLCGVALLAALLFFSPYQGPVVAYKLALVCVAAITGLVFDFLAFPYALPSSYLDRDWRDDPEAAGEDGQPDFPVADGYHGPFCAALMRRALIIAAFVVAVALGL</sequence>
<reference evidence="2" key="2">
    <citation type="submission" date="2021-04" db="EMBL/GenBank/DDBJ databases">
        <authorList>
            <person name="Gilroy R."/>
        </authorList>
    </citation>
    <scope>NUCLEOTIDE SEQUENCE</scope>
    <source>
        <strain evidence="2">5032</strain>
    </source>
</reference>
<comment type="caution">
    <text evidence="2">The sequence shown here is derived from an EMBL/GenBank/DDBJ whole genome shotgun (WGS) entry which is preliminary data.</text>
</comment>
<dbReference type="AlphaFoldDB" id="A0A9D2KSJ7"/>
<dbReference type="Pfam" id="PF13272">
    <property type="entry name" value="Holin_2-3"/>
    <property type="match status" value="1"/>
</dbReference>
<name>A0A9D2KSJ7_9BACT</name>
<reference evidence="2" key="1">
    <citation type="journal article" date="2021" name="PeerJ">
        <title>Extensive microbial diversity within the chicken gut microbiome revealed by metagenomics and culture.</title>
        <authorList>
            <person name="Gilroy R."/>
            <person name="Ravi A."/>
            <person name="Getino M."/>
            <person name="Pursley I."/>
            <person name="Horton D.L."/>
            <person name="Alikhan N.F."/>
            <person name="Baker D."/>
            <person name="Gharbi K."/>
            <person name="Hall N."/>
            <person name="Watson M."/>
            <person name="Adriaenssens E.M."/>
            <person name="Foster-Nyarko E."/>
            <person name="Jarju S."/>
            <person name="Secka A."/>
            <person name="Antonio M."/>
            <person name="Oren A."/>
            <person name="Chaudhuri R.R."/>
            <person name="La Ragione R."/>
            <person name="Hildebrand F."/>
            <person name="Pallen M.J."/>
        </authorList>
    </citation>
    <scope>NUCLEOTIDE SEQUENCE</scope>
    <source>
        <strain evidence="2">5032</strain>
    </source>
</reference>
<feature type="transmembrane region" description="Helical" evidence="1">
    <location>
        <begin position="44"/>
        <end position="62"/>
    </location>
</feature>
<keyword evidence="1" id="KW-0812">Transmembrane</keyword>
<protein>
    <submittedName>
        <fullName evidence="2">Holin</fullName>
    </submittedName>
</protein>
<dbReference type="EMBL" id="DWZD01000053">
    <property type="protein sequence ID" value="HJA79965.1"/>
    <property type="molecule type" value="Genomic_DNA"/>
</dbReference>
<feature type="transmembrane region" description="Helical" evidence="1">
    <location>
        <begin position="134"/>
        <end position="151"/>
    </location>
</feature>
<evidence type="ECO:0000313" key="2">
    <source>
        <dbReference type="EMBL" id="HJA79965.1"/>
    </source>
</evidence>
<keyword evidence="1" id="KW-0472">Membrane</keyword>
<evidence type="ECO:0000256" key="1">
    <source>
        <dbReference type="SAM" id="Phobius"/>
    </source>
</evidence>
<dbReference type="InterPro" id="IPR025140">
    <property type="entry name" value="Holin_2-3"/>
</dbReference>
<dbReference type="Proteomes" id="UP000823821">
    <property type="component" value="Unassembled WGS sequence"/>
</dbReference>